<dbReference type="Pfam" id="PF14316">
    <property type="entry name" value="DUF4381"/>
    <property type="match status" value="1"/>
</dbReference>
<feature type="transmembrane region" description="Helical" evidence="1">
    <location>
        <begin position="28"/>
        <end position="47"/>
    </location>
</feature>
<sequence length="162" mass="18622">MPDAAPLAQLRDIHIPQPVGWWPLAPGWYVLIILLVLGLTAIIIWACRKHRQGRARREALKMLADYYQQYLQQQQKPAAISARISELLRRVALAHFPRSNVAGLQGEAWIEFLNQTGKNINFNAVRDNLLLLPYQNAVDTVNLKPLFTRAEAWIKQRRKSHV</sequence>
<keyword evidence="1" id="KW-0812">Transmembrane</keyword>
<dbReference type="EMBL" id="JBHSAB010000029">
    <property type="protein sequence ID" value="MFC3909801.1"/>
    <property type="molecule type" value="Genomic_DNA"/>
</dbReference>
<comment type="caution">
    <text evidence="2">The sequence shown here is derived from an EMBL/GenBank/DDBJ whole genome shotgun (WGS) entry which is preliminary data.</text>
</comment>
<keyword evidence="1" id="KW-1133">Transmembrane helix</keyword>
<proteinExistence type="predicted"/>
<reference evidence="3" key="1">
    <citation type="journal article" date="2019" name="Int. J. Syst. Evol. Microbiol.">
        <title>The Global Catalogue of Microorganisms (GCM) 10K type strain sequencing project: providing services to taxonomists for standard genome sequencing and annotation.</title>
        <authorList>
            <consortium name="The Broad Institute Genomics Platform"/>
            <consortium name="The Broad Institute Genome Sequencing Center for Infectious Disease"/>
            <person name="Wu L."/>
            <person name="Ma J."/>
        </authorList>
    </citation>
    <scope>NUCLEOTIDE SEQUENCE [LARGE SCALE GENOMIC DNA]</scope>
    <source>
        <strain evidence="3">CCUG 59858</strain>
    </source>
</reference>
<evidence type="ECO:0000313" key="3">
    <source>
        <dbReference type="Proteomes" id="UP001595758"/>
    </source>
</evidence>
<organism evidence="2 3">
    <name type="scientific">Legionella dresdenensis</name>
    <dbReference type="NCBI Taxonomy" id="450200"/>
    <lineage>
        <taxon>Bacteria</taxon>
        <taxon>Pseudomonadati</taxon>
        <taxon>Pseudomonadota</taxon>
        <taxon>Gammaproteobacteria</taxon>
        <taxon>Legionellales</taxon>
        <taxon>Legionellaceae</taxon>
        <taxon>Legionella</taxon>
    </lineage>
</organism>
<gene>
    <name evidence="2" type="ORF">ACFORL_12035</name>
</gene>
<evidence type="ECO:0000256" key="1">
    <source>
        <dbReference type="SAM" id="Phobius"/>
    </source>
</evidence>
<name>A0ABV8CHU6_9GAMM</name>
<dbReference type="Proteomes" id="UP001595758">
    <property type="component" value="Unassembled WGS sequence"/>
</dbReference>
<accession>A0ABV8CHU6</accession>
<evidence type="ECO:0000313" key="2">
    <source>
        <dbReference type="EMBL" id="MFC3909801.1"/>
    </source>
</evidence>
<dbReference type="RefSeq" id="WP_382344365.1">
    <property type="nucleotide sequence ID" value="NZ_JBHSAB010000029.1"/>
</dbReference>
<dbReference type="InterPro" id="IPR025489">
    <property type="entry name" value="DUF4381"/>
</dbReference>
<keyword evidence="3" id="KW-1185">Reference proteome</keyword>
<keyword evidence="1" id="KW-0472">Membrane</keyword>
<protein>
    <submittedName>
        <fullName evidence="2">DUF4381 domain-containing protein</fullName>
    </submittedName>
</protein>